<reference evidence="2" key="1">
    <citation type="submission" date="2022-11" db="UniProtKB">
        <authorList>
            <consortium name="WormBaseParasite"/>
        </authorList>
    </citation>
    <scope>IDENTIFICATION</scope>
</reference>
<keyword evidence="1" id="KW-1185">Reference proteome</keyword>
<dbReference type="WBParaSite" id="nRc.2.0.1.t31758-RA">
    <property type="protein sequence ID" value="nRc.2.0.1.t31758-RA"/>
    <property type="gene ID" value="nRc.2.0.1.g31758"/>
</dbReference>
<organism evidence="1 2">
    <name type="scientific">Romanomermis culicivorax</name>
    <name type="common">Nematode worm</name>
    <dbReference type="NCBI Taxonomy" id="13658"/>
    <lineage>
        <taxon>Eukaryota</taxon>
        <taxon>Metazoa</taxon>
        <taxon>Ecdysozoa</taxon>
        <taxon>Nematoda</taxon>
        <taxon>Enoplea</taxon>
        <taxon>Dorylaimia</taxon>
        <taxon>Mermithida</taxon>
        <taxon>Mermithoidea</taxon>
        <taxon>Mermithidae</taxon>
        <taxon>Romanomermis</taxon>
    </lineage>
</organism>
<dbReference type="Proteomes" id="UP000887565">
    <property type="component" value="Unplaced"/>
</dbReference>
<evidence type="ECO:0000313" key="2">
    <source>
        <dbReference type="WBParaSite" id="nRc.2.0.1.t31758-RA"/>
    </source>
</evidence>
<proteinExistence type="predicted"/>
<evidence type="ECO:0000313" key="1">
    <source>
        <dbReference type="Proteomes" id="UP000887565"/>
    </source>
</evidence>
<protein>
    <submittedName>
        <fullName evidence="2">Uncharacterized protein</fullName>
    </submittedName>
</protein>
<accession>A0A915K1Q3</accession>
<name>A0A915K1Q3_ROMCU</name>
<sequence>MNIDALEFQKRNRDLRRLVKKHRISKCTFEVTLMKKEHFRLHIKWTSGGCGTTVARIRPYHYQVVVTKKKIKSSPQLCMLCEYRFKRLLIVRSVSTIKVRIEQSTIDT</sequence>
<dbReference type="AlphaFoldDB" id="A0A915K1Q3"/>